<dbReference type="Gene3D" id="3.30.565.10">
    <property type="entry name" value="Histidine kinase-like ATPase, C-terminal domain"/>
    <property type="match status" value="1"/>
</dbReference>
<proteinExistence type="predicted"/>
<keyword evidence="1" id="KW-0812">Transmembrane</keyword>
<evidence type="ECO:0000259" key="2">
    <source>
        <dbReference type="Pfam" id="PF06580"/>
    </source>
</evidence>
<dbReference type="PANTHER" id="PTHR34220">
    <property type="entry name" value="SENSOR HISTIDINE KINASE YPDA"/>
    <property type="match status" value="1"/>
</dbReference>
<sequence length="330" mass="37291">MGKILVSAEFSDFSYACFFAVPVSLFFGFLTSSAYYICRSFQIQKYTFFLIALVFIISSFISAALALCVAHAWNLLLENLNDVASPHNITSKLDIALFASYFVLYLLALLTYDVVIAFEHMRAAEKRETYAHLLARDAELQVLRSQIDPHFLFNSLNSISALTAIDAKAAREMTIALADFFRKTLTLSEQEKVSLDQELSLCEDFLAVEKIRFGKKLQIAIEVDTSTNDALIPSMILQPLLENAIKHGIRTIRQGGCITVKILRNTDWLHIRVTNPVTTDISPATGSGLGLQNLRCRFHALYDDQARVEWKRTEQEFIVELTLPWESKKS</sequence>
<keyword evidence="1" id="KW-1133">Transmembrane helix</keyword>
<keyword evidence="1" id="KW-0472">Membrane</keyword>
<keyword evidence="3" id="KW-0418">Kinase</keyword>
<dbReference type="InterPro" id="IPR010559">
    <property type="entry name" value="Sig_transdc_His_kin_internal"/>
</dbReference>
<feature type="domain" description="Signal transduction histidine kinase internal region" evidence="2">
    <location>
        <begin position="138"/>
        <end position="217"/>
    </location>
</feature>
<feature type="transmembrane region" description="Helical" evidence="1">
    <location>
        <begin position="95"/>
        <end position="118"/>
    </location>
</feature>
<feature type="transmembrane region" description="Helical" evidence="1">
    <location>
        <begin position="49"/>
        <end position="75"/>
    </location>
</feature>
<dbReference type="GO" id="GO:0000155">
    <property type="term" value="F:phosphorelay sensor kinase activity"/>
    <property type="evidence" value="ECO:0007669"/>
    <property type="project" value="InterPro"/>
</dbReference>
<comment type="caution">
    <text evidence="3">The sequence shown here is derived from an EMBL/GenBank/DDBJ whole genome shotgun (WGS) entry which is preliminary data.</text>
</comment>
<dbReference type="SUPFAM" id="SSF55874">
    <property type="entry name" value="ATPase domain of HSP90 chaperone/DNA topoisomerase II/histidine kinase"/>
    <property type="match status" value="1"/>
</dbReference>
<reference evidence="3" key="1">
    <citation type="submission" date="2020-08" db="EMBL/GenBank/DDBJ databases">
        <title>Novel species isolated from subtropical streams in China.</title>
        <authorList>
            <person name="Lu H."/>
        </authorList>
    </citation>
    <scope>NUCLEOTIDE SEQUENCE</scope>
    <source>
        <strain evidence="3">KACC 12607</strain>
    </source>
</reference>
<dbReference type="Proteomes" id="UP000634011">
    <property type="component" value="Unassembled WGS sequence"/>
</dbReference>
<protein>
    <submittedName>
        <fullName evidence="3">Histidine kinase</fullName>
    </submittedName>
</protein>
<dbReference type="GO" id="GO:0016020">
    <property type="term" value="C:membrane"/>
    <property type="evidence" value="ECO:0007669"/>
    <property type="project" value="InterPro"/>
</dbReference>
<dbReference type="Pfam" id="PF06580">
    <property type="entry name" value="His_kinase"/>
    <property type="match status" value="1"/>
</dbReference>
<evidence type="ECO:0000313" key="3">
    <source>
        <dbReference type="EMBL" id="MBC3863253.1"/>
    </source>
</evidence>
<dbReference type="AlphaFoldDB" id="A0A923HIX1"/>
<evidence type="ECO:0000256" key="1">
    <source>
        <dbReference type="SAM" id="Phobius"/>
    </source>
</evidence>
<evidence type="ECO:0000313" key="4">
    <source>
        <dbReference type="Proteomes" id="UP000634011"/>
    </source>
</evidence>
<dbReference type="InterPro" id="IPR036890">
    <property type="entry name" value="HATPase_C_sf"/>
</dbReference>
<keyword evidence="3" id="KW-0808">Transferase</keyword>
<name>A0A923HIX1_9BURK</name>
<dbReference type="EMBL" id="JACOFV010000013">
    <property type="protein sequence ID" value="MBC3863253.1"/>
    <property type="molecule type" value="Genomic_DNA"/>
</dbReference>
<feature type="transmembrane region" description="Helical" evidence="1">
    <location>
        <begin position="13"/>
        <end position="37"/>
    </location>
</feature>
<dbReference type="RefSeq" id="WP_186913194.1">
    <property type="nucleotide sequence ID" value="NZ_JACOFV010000013.1"/>
</dbReference>
<keyword evidence="4" id="KW-1185">Reference proteome</keyword>
<dbReference type="PANTHER" id="PTHR34220:SF7">
    <property type="entry name" value="SENSOR HISTIDINE KINASE YPDA"/>
    <property type="match status" value="1"/>
</dbReference>
<accession>A0A923HIX1</accession>
<organism evidence="3 4">
    <name type="scientific">Undibacterium jejuense</name>
    <dbReference type="NCBI Taxonomy" id="1344949"/>
    <lineage>
        <taxon>Bacteria</taxon>
        <taxon>Pseudomonadati</taxon>
        <taxon>Pseudomonadota</taxon>
        <taxon>Betaproteobacteria</taxon>
        <taxon>Burkholderiales</taxon>
        <taxon>Oxalobacteraceae</taxon>
        <taxon>Undibacterium</taxon>
    </lineage>
</organism>
<dbReference type="InterPro" id="IPR050640">
    <property type="entry name" value="Bact_2-comp_sensor_kinase"/>
</dbReference>
<gene>
    <name evidence="3" type="ORF">H8K32_14190</name>
</gene>